<organism evidence="2 3">
    <name type="scientific">Lentisphaera araneosa HTCC2155</name>
    <dbReference type="NCBI Taxonomy" id="313628"/>
    <lineage>
        <taxon>Bacteria</taxon>
        <taxon>Pseudomonadati</taxon>
        <taxon>Lentisphaerota</taxon>
        <taxon>Lentisphaeria</taxon>
        <taxon>Lentisphaerales</taxon>
        <taxon>Lentisphaeraceae</taxon>
        <taxon>Lentisphaera</taxon>
    </lineage>
</organism>
<evidence type="ECO:0000313" key="2">
    <source>
        <dbReference type="EMBL" id="EDM25854.1"/>
    </source>
</evidence>
<proteinExistence type="predicted"/>
<keyword evidence="1" id="KW-0472">Membrane</keyword>
<comment type="caution">
    <text evidence="2">The sequence shown here is derived from an EMBL/GenBank/DDBJ whole genome shotgun (WGS) entry which is preliminary data.</text>
</comment>
<dbReference type="Proteomes" id="UP000004947">
    <property type="component" value="Unassembled WGS sequence"/>
</dbReference>
<name>A6DRA7_9BACT</name>
<reference evidence="2 3" key="1">
    <citation type="journal article" date="2010" name="J. Bacteriol.">
        <title>Genome sequence of Lentisphaera araneosa HTCC2155T, the type species of the order Lentisphaerales in the phylum Lentisphaerae.</title>
        <authorList>
            <person name="Thrash J.C."/>
            <person name="Cho J.C."/>
            <person name="Vergin K.L."/>
            <person name="Morris R.M."/>
            <person name="Giovannoni S.J."/>
        </authorList>
    </citation>
    <scope>NUCLEOTIDE SEQUENCE [LARGE SCALE GENOMIC DNA]</scope>
    <source>
        <strain evidence="2 3">HTCC2155</strain>
    </source>
</reference>
<keyword evidence="1" id="KW-1133">Transmembrane helix</keyword>
<dbReference type="RefSeq" id="WP_007280379.1">
    <property type="nucleotide sequence ID" value="NZ_ABCK01000023.1"/>
</dbReference>
<evidence type="ECO:0000313" key="3">
    <source>
        <dbReference type="Proteomes" id="UP000004947"/>
    </source>
</evidence>
<dbReference type="EMBL" id="ABCK01000023">
    <property type="protein sequence ID" value="EDM25854.1"/>
    <property type="molecule type" value="Genomic_DNA"/>
</dbReference>
<accession>A6DRA7</accession>
<keyword evidence="3" id="KW-1185">Reference proteome</keyword>
<sequence>MSEIQKQLEVIASKVEALENSAEKSQNITKIVYSILIIIVGIYAFYVPSKLQAITQPEVISTMAMDIIEQKIPSNDDIITGVEDLANREMSNAFDQLDKEIPHLKKEIISLADKNFAIATNSVNDIISTEVAQMFRDVRKELDSNKSLVKDKDNLDRLAHDLSEGIKLQLDDLIDTHLKIDALDSMLAKLQYKKDLTQEEYTQKKVLAYAWVLASDEAYREDLKGKTLDLLDKANQPIAE</sequence>
<keyword evidence="1" id="KW-0812">Transmembrane</keyword>
<dbReference type="STRING" id="313628.LNTAR_01567"/>
<evidence type="ECO:0000256" key="1">
    <source>
        <dbReference type="SAM" id="Phobius"/>
    </source>
</evidence>
<gene>
    <name evidence="2" type="ORF">LNTAR_01567</name>
</gene>
<dbReference type="AlphaFoldDB" id="A6DRA7"/>
<protein>
    <submittedName>
        <fullName evidence="2">Uncharacterized protein</fullName>
    </submittedName>
</protein>
<feature type="transmembrane region" description="Helical" evidence="1">
    <location>
        <begin position="31"/>
        <end position="48"/>
    </location>
</feature>